<dbReference type="Gene3D" id="3.30.450.20">
    <property type="entry name" value="PAS domain"/>
    <property type="match status" value="2"/>
</dbReference>
<evidence type="ECO:0000256" key="2">
    <source>
        <dbReference type="ARBA" id="ARBA00022553"/>
    </source>
</evidence>
<dbReference type="InterPro" id="IPR036890">
    <property type="entry name" value="HATPase_C_sf"/>
</dbReference>
<keyword evidence="4" id="KW-0479">Metal-binding</keyword>
<dbReference type="SUPFAM" id="SSF55781">
    <property type="entry name" value="GAF domain-like"/>
    <property type="match status" value="1"/>
</dbReference>
<dbReference type="PROSITE" id="PS50112">
    <property type="entry name" value="PAS"/>
    <property type="match status" value="2"/>
</dbReference>
<comment type="catalytic activity">
    <reaction evidence="12">
        <text>O-phospho-L-seryl-[protein] + H2O = L-seryl-[protein] + phosphate</text>
        <dbReference type="Rhea" id="RHEA:20629"/>
        <dbReference type="Rhea" id="RHEA-COMP:9863"/>
        <dbReference type="Rhea" id="RHEA-COMP:11604"/>
        <dbReference type="ChEBI" id="CHEBI:15377"/>
        <dbReference type="ChEBI" id="CHEBI:29999"/>
        <dbReference type="ChEBI" id="CHEBI:43474"/>
        <dbReference type="ChEBI" id="CHEBI:83421"/>
        <dbReference type="EC" id="3.1.3.16"/>
    </reaction>
</comment>
<dbReference type="InterPro" id="IPR035965">
    <property type="entry name" value="PAS-like_dom_sf"/>
</dbReference>
<dbReference type="SUPFAM" id="SSF55785">
    <property type="entry name" value="PYP-like sensor domain (PAS domain)"/>
    <property type="match status" value="2"/>
</dbReference>
<keyword evidence="8" id="KW-0067">ATP-binding</keyword>
<keyword evidence="5" id="KW-0547">Nucleotide-binding</keyword>
<dbReference type="InterPro" id="IPR001932">
    <property type="entry name" value="PPM-type_phosphatase-like_dom"/>
</dbReference>
<name>A0A5N8VPG6_9ACTN</name>
<dbReference type="InterPro" id="IPR000014">
    <property type="entry name" value="PAS"/>
</dbReference>
<dbReference type="GO" id="GO:0016301">
    <property type="term" value="F:kinase activity"/>
    <property type="evidence" value="ECO:0007669"/>
    <property type="project" value="UniProtKB-KW"/>
</dbReference>
<dbReference type="PANTHER" id="PTHR43156">
    <property type="entry name" value="STAGE II SPORULATION PROTEIN E-RELATED"/>
    <property type="match status" value="1"/>
</dbReference>
<dbReference type="InterPro" id="IPR013656">
    <property type="entry name" value="PAS_4"/>
</dbReference>
<keyword evidence="18" id="KW-1185">Reference proteome</keyword>
<comment type="caution">
    <text evidence="17">The sequence shown here is derived from an EMBL/GenBank/DDBJ whole genome shotgun (WGS) entry which is preliminary data.</text>
</comment>
<dbReference type="EC" id="3.1.3.16" evidence="1"/>
<evidence type="ECO:0000256" key="4">
    <source>
        <dbReference type="ARBA" id="ARBA00022723"/>
    </source>
</evidence>
<dbReference type="OrthoDB" id="118142at2"/>
<evidence type="ECO:0000256" key="6">
    <source>
        <dbReference type="ARBA" id="ARBA00022777"/>
    </source>
</evidence>
<evidence type="ECO:0000313" key="18">
    <source>
        <dbReference type="Proteomes" id="UP000325849"/>
    </source>
</evidence>
<evidence type="ECO:0000256" key="1">
    <source>
        <dbReference type="ARBA" id="ARBA00013081"/>
    </source>
</evidence>
<sequence length="808" mass="86331">MTGLPIQDTIHTADVGPGVLLAGRATAVLDGRMRFAGWSSQAEAMFGYRPVEIVGRPIVDVLDEPLTVKSSPAAGAAPQTAEAPEAYVIRSVRHRDGYAVPTALCLVRLPQGRAGVMWLMVAMEVERLQRRAMDQAVLAGLYTQSPVMLVVYDTDIRIRWINTAIEEQLGFGLKEVAGRALPEVLPDGVLLTGDGRAVRDVERPIRAVLRTGRPVTDVLYQSTTPRDPDHPRVWSLSYFRLEDDAGRPIGVCEAGLDITDRYAMRRRLALLSRASGSIGTTLDIRRTADELAELAVPEFADALTVDLLEPVLSGQEPPAAHRAEGSSLLRVAERARDSAAGDLAASLDPLRGRCLTAAAQVADPVTGALALPLTARGTVLGVALLLRTAPRTPFDAEDIPVAVELVSGTALCLDNARRYVQEHATALTLQRDLLPHTLSRPAGVEVAHRYLPAQGPAGVGGDWYDVIPLSGARVGLLVGDVAGHGTSAAATMGRLRTTVAALSALDLAPDELLARLDDLVVRAGSASSAETGTEDRALGATCLYAVYDTVNRHCVMARAGHPPPVLLRPDGHSELVDVPAGPPLGLGGLPFESVDFELPEGSMLALFTDGLVESRRQDIDSGIRRLCDVLSRSGSGPLKEICHRVVAELLPGPPEDDAALLLVRTHALAGHLVGTWEIPADPGEVARARSLAGDKLGEWGVADEVAFIVELVVSELVTNAIRHGGSPIRLRLIREDELIVEVSDGAHTAPHLRRAGSEDEGGRGLFLVAQMTERWGTRYTPTGKTIWTEVPEAPERLPRDLAIDEFLL</sequence>
<dbReference type="InterPro" id="IPR052016">
    <property type="entry name" value="Bact_Sigma-Reg"/>
</dbReference>
<dbReference type="SUPFAM" id="SSF81606">
    <property type="entry name" value="PP2C-like"/>
    <property type="match status" value="1"/>
</dbReference>
<dbReference type="Pfam" id="PF07228">
    <property type="entry name" value="SpoIIE"/>
    <property type="match status" value="1"/>
</dbReference>
<evidence type="ECO:0000313" key="17">
    <source>
        <dbReference type="EMBL" id="MPY37167.1"/>
    </source>
</evidence>
<dbReference type="SUPFAM" id="SSF55874">
    <property type="entry name" value="ATPase domain of HSP90 chaperone/DNA topoisomerase II/histidine kinase"/>
    <property type="match status" value="1"/>
</dbReference>
<evidence type="ECO:0000256" key="9">
    <source>
        <dbReference type="ARBA" id="ARBA00022842"/>
    </source>
</evidence>
<dbReference type="AlphaFoldDB" id="A0A5N8VPG6"/>
<evidence type="ECO:0000256" key="14">
    <source>
        <dbReference type="ARBA" id="ARBA00075117"/>
    </source>
</evidence>
<evidence type="ECO:0000256" key="8">
    <source>
        <dbReference type="ARBA" id="ARBA00022840"/>
    </source>
</evidence>
<dbReference type="RefSeq" id="WP_152894768.1">
    <property type="nucleotide sequence ID" value="NZ_VJZD01000284.1"/>
</dbReference>
<dbReference type="Gene3D" id="3.30.450.40">
    <property type="match status" value="1"/>
</dbReference>
<dbReference type="Gene3D" id="3.30.565.10">
    <property type="entry name" value="Histidine kinase-like ATPase, C-terminal domain"/>
    <property type="match status" value="1"/>
</dbReference>
<evidence type="ECO:0000259" key="16">
    <source>
        <dbReference type="PROSITE" id="PS50112"/>
    </source>
</evidence>
<gene>
    <name evidence="17" type="ORF">FNH09_39925</name>
</gene>
<reference evidence="17 18" key="1">
    <citation type="submission" date="2019-07" db="EMBL/GenBank/DDBJ databases">
        <title>New species of Amycolatopsis and Streptomyces.</title>
        <authorList>
            <person name="Duangmal K."/>
            <person name="Teo W.F.A."/>
            <person name="Lipun K."/>
        </authorList>
    </citation>
    <scope>NUCLEOTIDE SEQUENCE [LARGE SCALE GENOMIC DNA]</scope>
    <source>
        <strain evidence="17 18">NBRC 109810</strain>
    </source>
</reference>
<evidence type="ECO:0000256" key="13">
    <source>
        <dbReference type="ARBA" id="ARBA00056274"/>
    </source>
</evidence>
<evidence type="ECO:0000256" key="15">
    <source>
        <dbReference type="ARBA" id="ARBA00081350"/>
    </source>
</evidence>
<dbReference type="GO" id="GO:0046872">
    <property type="term" value="F:metal ion binding"/>
    <property type="evidence" value="ECO:0007669"/>
    <property type="project" value="UniProtKB-KW"/>
</dbReference>
<dbReference type="Pfam" id="PF13581">
    <property type="entry name" value="HATPase_c_2"/>
    <property type="match status" value="1"/>
</dbReference>
<feature type="domain" description="PAS" evidence="16">
    <location>
        <begin position="28"/>
        <end position="59"/>
    </location>
</feature>
<organism evidence="17 18">
    <name type="scientific">Streptomyces adustus</name>
    <dbReference type="NCBI Taxonomy" id="1609272"/>
    <lineage>
        <taxon>Bacteria</taxon>
        <taxon>Bacillati</taxon>
        <taxon>Actinomycetota</taxon>
        <taxon>Actinomycetes</taxon>
        <taxon>Kitasatosporales</taxon>
        <taxon>Streptomycetaceae</taxon>
        <taxon>Streptomyces</taxon>
    </lineage>
</organism>
<dbReference type="PANTHER" id="PTHR43156:SF2">
    <property type="entry name" value="STAGE II SPORULATION PROTEIN E"/>
    <property type="match status" value="1"/>
</dbReference>
<evidence type="ECO:0000256" key="5">
    <source>
        <dbReference type="ARBA" id="ARBA00022741"/>
    </source>
</evidence>
<dbReference type="FunFam" id="3.30.565.10:FF:000028">
    <property type="entry name" value="PAS sensor protein"/>
    <property type="match status" value="1"/>
</dbReference>
<keyword evidence="10" id="KW-0904">Protein phosphatase</keyword>
<dbReference type="EMBL" id="VJZD01000284">
    <property type="protein sequence ID" value="MPY37167.1"/>
    <property type="molecule type" value="Genomic_DNA"/>
</dbReference>
<comment type="function">
    <text evidence="13">Primarily acts as an independent SigF regulator that is sensitive to the osmosensory signal, mediating the cross talk of PknD with the SigF regulon. Possesses both phosphatase and kinase activities. The kinase domain functions as a classic anti-sigma factor-like kinase to phosphorylate the anti-anti-sigma factor domain at the canonical regulatory site, and the phosphatase domain antagonizes this activity.</text>
</comment>
<keyword evidence="6" id="KW-0418">Kinase</keyword>
<dbReference type="SMART" id="SM00331">
    <property type="entry name" value="PP2C_SIG"/>
    <property type="match status" value="1"/>
</dbReference>
<evidence type="ECO:0000256" key="3">
    <source>
        <dbReference type="ARBA" id="ARBA00022679"/>
    </source>
</evidence>
<dbReference type="InterPro" id="IPR036457">
    <property type="entry name" value="PPM-type-like_dom_sf"/>
</dbReference>
<dbReference type="Proteomes" id="UP000325849">
    <property type="component" value="Unassembled WGS sequence"/>
</dbReference>
<keyword evidence="9" id="KW-0460">Magnesium</keyword>
<protein>
    <recommendedName>
        <fullName evidence="1">protein-serine/threonine phosphatase</fullName>
        <ecNumber evidence="1">3.1.3.16</ecNumber>
    </recommendedName>
    <alternativeName>
        <fullName evidence="15">Protein-serine/threonine phosphatase</fullName>
    </alternativeName>
    <alternativeName>
        <fullName evidence="14">Serine/threonine-protein kinase</fullName>
    </alternativeName>
</protein>
<dbReference type="SMART" id="SM00091">
    <property type="entry name" value="PAS"/>
    <property type="match status" value="2"/>
</dbReference>
<dbReference type="Gene3D" id="3.60.40.10">
    <property type="entry name" value="PPM-type phosphatase domain"/>
    <property type="match status" value="1"/>
</dbReference>
<dbReference type="CDD" id="cd00130">
    <property type="entry name" value="PAS"/>
    <property type="match status" value="2"/>
</dbReference>
<keyword evidence="7" id="KW-0378">Hydrolase</keyword>
<keyword evidence="11" id="KW-0464">Manganese</keyword>
<evidence type="ECO:0000256" key="12">
    <source>
        <dbReference type="ARBA" id="ARBA00047761"/>
    </source>
</evidence>
<evidence type="ECO:0000256" key="7">
    <source>
        <dbReference type="ARBA" id="ARBA00022801"/>
    </source>
</evidence>
<keyword evidence="3" id="KW-0808">Transferase</keyword>
<proteinExistence type="predicted"/>
<dbReference type="GO" id="GO:0005524">
    <property type="term" value="F:ATP binding"/>
    <property type="evidence" value="ECO:0007669"/>
    <property type="project" value="UniProtKB-KW"/>
</dbReference>
<keyword evidence="2" id="KW-0597">Phosphoprotein</keyword>
<evidence type="ECO:0000256" key="10">
    <source>
        <dbReference type="ARBA" id="ARBA00022912"/>
    </source>
</evidence>
<accession>A0A5N8VPG6</accession>
<dbReference type="CDD" id="cd16936">
    <property type="entry name" value="HATPase_RsbW-like"/>
    <property type="match status" value="1"/>
</dbReference>
<dbReference type="InterPro" id="IPR003594">
    <property type="entry name" value="HATPase_dom"/>
</dbReference>
<feature type="domain" description="PAS" evidence="16">
    <location>
        <begin position="134"/>
        <end position="181"/>
    </location>
</feature>
<dbReference type="FunFam" id="3.60.40.10:FF:000005">
    <property type="entry name" value="Serine/threonine protein phosphatase"/>
    <property type="match status" value="1"/>
</dbReference>
<dbReference type="NCBIfam" id="TIGR00229">
    <property type="entry name" value="sensory_box"/>
    <property type="match status" value="1"/>
</dbReference>
<dbReference type="GO" id="GO:0004722">
    <property type="term" value="F:protein serine/threonine phosphatase activity"/>
    <property type="evidence" value="ECO:0007669"/>
    <property type="project" value="UniProtKB-EC"/>
</dbReference>
<dbReference type="InterPro" id="IPR029016">
    <property type="entry name" value="GAF-like_dom_sf"/>
</dbReference>
<evidence type="ECO:0000256" key="11">
    <source>
        <dbReference type="ARBA" id="ARBA00023211"/>
    </source>
</evidence>
<dbReference type="Pfam" id="PF08448">
    <property type="entry name" value="PAS_4"/>
    <property type="match status" value="1"/>
</dbReference>